<dbReference type="InterPro" id="IPR015421">
    <property type="entry name" value="PyrdxlP-dep_Trfase_major"/>
</dbReference>
<reference evidence="7" key="2">
    <citation type="submission" date="2025-09" db="UniProtKB">
        <authorList>
            <consortium name="Ensembl"/>
        </authorList>
    </citation>
    <scope>IDENTIFICATION</scope>
</reference>
<dbReference type="Pfam" id="PF01212">
    <property type="entry name" value="Beta_elim_lyase"/>
    <property type="match status" value="1"/>
</dbReference>
<proteinExistence type="inferred from homology"/>
<dbReference type="InterPro" id="IPR023603">
    <property type="entry name" value="Low_specificity_L-TA-like"/>
</dbReference>
<dbReference type="GO" id="GO:0006567">
    <property type="term" value="P:L-threonine catabolic process"/>
    <property type="evidence" value="ECO:0007669"/>
    <property type="project" value="TreeGrafter"/>
</dbReference>
<dbReference type="Proteomes" id="UP000694569">
    <property type="component" value="Unplaced"/>
</dbReference>
<dbReference type="PIRSF" id="PIRSF017617">
    <property type="entry name" value="Thr_aldolase"/>
    <property type="match status" value="1"/>
</dbReference>
<dbReference type="PANTHER" id="PTHR48097">
    <property type="entry name" value="L-THREONINE ALDOLASE-RELATED"/>
    <property type="match status" value="1"/>
</dbReference>
<dbReference type="PANTHER" id="PTHR48097:SF9">
    <property type="entry name" value="L-THREONINE ALDOLASE"/>
    <property type="match status" value="1"/>
</dbReference>
<keyword evidence="3" id="KW-0663">Pyridoxal phosphate</keyword>
<accession>A0A8C5QYU6</accession>
<reference evidence="7" key="1">
    <citation type="submission" date="2025-08" db="UniProtKB">
        <authorList>
            <consortium name="Ensembl"/>
        </authorList>
    </citation>
    <scope>IDENTIFICATION</scope>
</reference>
<dbReference type="Ensembl" id="ENSLLET00000046460.1">
    <property type="protein sequence ID" value="ENSLLEP00000044670.1"/>
    <property type="gene ID" value="ENSLLEG00000028365.1"/>
</dbReference>
<organism evidence="7 8">
    <name type="scientific">Leptobrachium leishanense</name>
    <name type="common">Leishan spiny toad</name>
    <dbReference type="NCBI Taxonomy" id="445787"/>
    <lineage>
        <taxon>Eukaryota</taxon>
        <taxon>Metazoa</taxon>
        <taxon>Chordata</taxon>
        <taxon>Craniata</taxon>
        <taxon>Vertebrata</taxon>
        <taxon>Euteleostomi</taxon>
        <taxon>Amphibia</taxon>
        <taxon>Batrachia</taxon>
        <taxon>Anura</taxon>
        <taxon>Pelobatoidea</taxon>
        <taxon>Megophryidae</taxon>
        <taxon>Leptobrachium</taxon>
    </lineage>
</organism>
<feature type="modified residue" description="N6-(pyridoxal phosphate)lysine" evidence="5">
    <location>
        <position position="266"/>
    </location>
</feature>
<evidence type="ECO:0000256" key="2">
    <source>
        <dbReference type="ARBA" id="ARBA00006966"/>
    </source>
</evidence>
<keyword evidence="8" id="KW-1185">Reference proteome</keyword>
<dbReference type="InterPro" id="IPR001597">
    <property type="entry name" value="ArAA_b-elim_lyase/Thr_aldolase"/>
</dbReference>
<evidence type="ECO:0000256" key="1">
    <source>
        <dbReference type="ARBA" id="ARBA00001933"/>
    </source>
</evidence>
<dbReference type="Gene3D" id="3.40.640.10">
    <property type="entry name" value="Type I PLP-dependent aspartate aminotransferase-like (Major domain)"/>
    <property type="match status" value="1"/>
</dbReference>
<dbReference type="SUPFAM" id="SSF53383">
    <property type="entry name" value="PLP-dependent transferases"/>
    <property type="match status" value="1"/>
</dbReference>
<dbReference type="CDD" id="cd06502">
    <property type="entry name" value="TA_like"/>
    <property type="match status" value="1"/>
</dbReference>
<dbReference type="InterPro" id="IPR015422">
    <property type="entry name" value="PyrdxlP-dep_Trfase_small"/>
</dbReference>
<dbReference type="OrthoDB" id="10261951at2759"/>
<dbReference type="FunFam" id="3.90.1150.10:FF:000041">
    <property type="entry name" value="Low-specificity L-threonine aldolase"/>
    <property type="match status" value="1"/>
</dbReference>
<name>A0A8C5QYU6_9ANUR</name>
<dbReference type="AlphaFoldDB" id="A0A8C5QYU6"/>
<dbReference type="InterPro" id="IPR015424">
    <property type="entry name" value="PyrdxlP-dep_Trfase"/>
</dbReference>
<dbReference type="Gene3D" id="3.90.1150.10">
    <property type="entry name" value="Aspartate Aminotransferase, domain 1"/>
    <property type="match status" value="1"/>
</dbReference>
<feature type="domain" description="Aromatic amino acid beta-eliminating lyase/threonine aldolase" evidence="6">
    <location>
        <begin position="66"/>
        <end position="354"/>
    </location>
</feature>
<sequence length="424" mass="46098">MAAGPGVGLRFCWKILRGHTLGCCRCRSIPNTVTLRSSYHLAMAAGARTMYGFSGAPGHSQAHVVDLRSDTITRPCAEMRRAMAEAEVGDDVFGEDPTVNEIQHRAAQLFGTEDALFVTSGTMGNLISIMCHCRSRGVEVLIGDESHICMYEQGSSAQIAGVFARPVRTLQDGRLDLQDLESKIQHSYPDVHVGQTRLICLENTHNRMGGRVLPVSYMKEVRDLADRYGLKVHLDGARLLNAAFSLDVEPAQIVQYCDSVSLCLSKGLGAPVGSLLGGRADFIAEARRMRKVLGGGMRQAGVLAAAGLVALNRAKENLLLDHRNAMVFSKGVQELGSPLCTTDPDTVESNMVLLRLNSKLGAQELCEQLSTVTPAELETGQVASLRALPFSSTIVRLVWHRDISESDTLQALAKLRLVLQRYND</sequence>
<dbReference type="NCBIfam" id="NF041359">
    <property type="entry name" value="GntG_guanitoxin"/>
    <property type="match status" value="1"/>
</dbReference>
<protein>
    <recommendedName>
        <fullName evidence="6">Aromatic amino acid beta-eliminating lyase/threonine aldolase domain-containing protein</fullName>
    </recommendedName>
</protein>
<dbReference type="FunFam" id="3.40.640.10:FF:000030">
    <property type="entry name" value="Low-specificity L-threonine aldolase"/>
    <property type="match status" value="1"/>
</dbReference>
<comment type="similarity">
    <text evidence="2">Belongs to the threonine aldolase family.</text>
</comment>
<evidence type="ECO:0000313" key="8">
    <source>
        <dbReference type="Proteomes" id="UP000694569"/>
    </source>
</evidence>
<dbReference type="GO" id="GO:0006545">
    <property type="term" value="P:glycine biosynthetic process"/>
    <property type="evidence" value="ECO:0007669"/>
    <property type="project" value="TreeGrafter"/>
</dbReference>
<keyword evidence="4" id="KW-0456">Lyase</keyword>
<evidence type="ECO:0000256" key="3">
    <source>
        <dbReference type="ARBA" id="ARBA00022898"/>
    </source>
</evidence>
<dbReference type="GO" id="GO:0008732">
    <property type="term" value="F:L-allo-threonine aldolase activity"/>
    <property type="evidence" value="ECO:0007669"/>
    <property type="project" value="TreeGrafter"/>
</dbReference>
<comment type="cofactor">
    <cofactor evidence="1">
        <name>pyridoxal 5'-phosphate</name>
        <dbReference type="ChEBI" id="CHEBI:597326"/>
    </cofactor>
</comment>
<evidence type="ECO:0000313" key="7">
    <source>
        <dbReference type="Ensembl" id="ENSLLEP00000044670.1"/>
    </source>
</evidence>
<dbReference type="GO" id="GO:0005829">
    <property type="term" value="C:cytosol"/>
    <property type="evidence" value="ECO:0007669"/>
    <property type="project" value="TreeGrafter"/>
</dbReference>
<evidence type="ECO:0000259" key="6">
    <source>
        <dbReference type="Pfam" id="PF01212"/>
    </source>
</evidence>
<dbReference type="GeneTree" id="ENSGT00390000014681"/>
<evidence type="ECO:0000256" key="4">
    <source>
        <dbReference type="ARBA" id="ARBA00023239"/>
    </source>
</evidence>
<evidence type="ECO:0000256" key="5">
    <source>
        <dbReference type="PIRSR" id="PIRSR017617-1"/>
    </source>
</evidence>